<dbReference type="AlphaFoldDB" id="A0A0D7A7B2"/>
<evidence type="ECO:0000313" key="2">
    <source>
        <dbReference type="EMBL" id="KIY46630.1"/>
    </source>
</evidence>
<dbReference type="EMBL" id="KN882026">
    <property type="protein sequence ID" value="KIY46630.1"/>
    <property type="molecule type" value="Genomic_DNA"/>
</dbReference>
<feature type="region of interest" description="Disordered" evidence="1">
    <location>
        <begin position="1"/>
        <end position="29"/>
    </location>
</feature>
<name>A0A0D7A7B2_9AGAR</name>
<sequence>MLATPRVPTSNHMDQHTGKGGTAGYDDDNNCPMRAFAGTNGKTTRTRVAMLAASARWAVYFRGDERQDDAGSIAESVIKASARWAVMLAKQLSAAAAFIGYALAIVAPLTTVTPTPTEALEARQTDSSVTCVYTATRIEETTVASSPYIVDTTTLITWT</sequence>
<evidence type="ECO:0000256" key="1">
    <source>
        <dbReference type="SAM" id="MobiDB-lite"/>
    </source>
</evidence>
<accession>A0A0D7A7B2</accession>
<organism evidence="2 3">
    <name type="scientific">Fistulina hepatica ATCC 64428</name>
    <dbReference type="NCBI Taxonomy" id="1128425"/>
    <lineage>
        <taxon>Eukaryota</taxon>
        <taxon>Fungi</taxon>
        <taxon>Dikarya</taxon>
        <taxon>Basidiomycota</taxon>
        <taxon>Agaricomycotina</taxon>
        <taxon>Agaricomycetes</taxon>
        <taxon>Agaricomycetidae</taxon>
        <taxon>Agaricales</taxon>
        <taxon>Fistulinaceae</taxon>
        <taxon>Fistulina</taxon>
    </lineage>
</organism>
<dbReference type="OrthoDB" id="3025387at2759"/>
<reference evidence="2 3" key="1">
    <citation type="journal article" date="2015" name="Fungal Genet. Biol.">
        <title>Evolution of novel wood decay mechanisms in Agaricales revealed by the genome sequences of Fistulina hepatica and Cylindrobasidium torrendii.</title>
        <authorList>
            <person name="Floudas D."/>
            <person name="Held B.W."/>
            <person name="Riley R."/>
            <person name="Nagy L.G."/>
            <person name="Koehler G."/>
            <person name="Ransdell A.S."/>
            <person name="Younus H."/>
            <person name="Chow J."/>
            <person name="Chiniquy J."/>
            <person name="Lipzen A."/>
            <person name="Tritt A."/>
            <person name="Sun H."/>
            <person name="Haridas S."/>
            <person name="LaButti K."/>
            <person name="Ohm R.A."/>
            <person name="Kues U."/>
            <person name="Blanchette R.A."/>
            <person name="Grigoriev I.V."/>
            <person name="Minto R.E."/>
            <person name="Hibbett D.S."/>
        </authorList>
    </citation>
    <scope>NUCLEOTIDE SEQUENCE [LARGE SCALE GENOMIC DNA]</scope>
    <source>
        <strain evidence="2 3">ATCC 64428</strain>
    </source>
</reference>
<dbReference type="Proteomes" id="UP000054144">
    <property type="component" value="Unassembled WGS sequence"/>
</dbReference>
<proteinExistence type="predicted"/>
<protein>
    <submittedName>
        <fullName evidence="2">Uncharacterized protein</fullName>
    </submittedName>
</protein>
<gene>
    <name evidence="2" type="ORF">FISHEDRAFT_60220</name>
</gene>
<keyword evidence="3" id="KW-1185">Reference proteome</keyword>
<evidence type="ECO:0000313" key="3">
    <source>
        <dbReference type="Proteomes" id="UP000054144"/>
    </source>
</evidence>